<dbReference type="InterPro" id="IPR027417">
    <property type="entry name" value="P-loop_NTPase"/>
</dbReference>
<evidence type="ECO:0000256" key="1">
    <source>
        <dbReference type="ARBA" id="ARBA00006611"/>
    </source>
</evidence>
<proteinExistence type="inferred from homology"/>
<dbReference type="SUPFAM" id="SSF52540">
    <property type="entry name" value="P-loop containing nucleoside triphosphate hydrolases"/>
    <property type="match status" value="1"/>
</dbReference>
<evidence type="ECO:0000313" key="4">
    <source>
        <dbReference type="Proteomes" id="UP001652445"/>
    </source>
</evidence>
<dbReference type="RefSeq" id="WP_262687035.1">
    <property type="nucleotide sequence ID" value="NZ_JAOQIO010000099.1"/>
</dbReference>
<name>A0ABT2UNI9_9BACL</name>
<gene>
    <name evidence="3" type="ORF">OB236_29255</name>
</gene>
<dbReference type="Gene3D" id="3.30.450.90">
    <property type="match status" value="1"/>
</dbReference>
<dbReference type="PANTHER" id="PTHR30486">
    <property type="entry name" value="TWITCHING MOTILITY PROTEIN PILT"/>
    <property type="match status" value="1"/>
</dbReference>
<dbReference type="Proteomes" id="UP001652445">
    <property type="component" value="Unassembled WGS sequence"/>
</dbReference>
<evidence type="ECO:0000259" key="2">
    <source>
        <dbReference type="Pfam" id="PF00437"/>
    </source>
</evidence>
<comment type="similarity">
    <text evidence="1">Belongs to the GSP E family.</text>
</comment>
<keyword evidence="4" id="KW-1185">Reference proteome</keyword>
<dbReference type="EMBL" id="JAOQIO010000099">
    <property type="protein sequence ID" value="MCU6796217.1"/>
    <property type="molecule type" value="Genomic_DNA"/>
</dbReference>
<dbReference type="Pfam" id="PF00437">
    <property type="entry name" value="T2SSE"/>
    <property type="match status" value="1"/>
</dbReference>
<protein>
    <submittedName>
        <fullName evidence="3">ATPase, T2SS/T4P/T4SS family</fullName>
    </submittedName>
</protein>
<dbReference type="InterPro" id="IPR001482">
    <property type="entry name" value="T2SS/T4SS_dom"/>
</dbReference>
<dbReference type="InterPro" id="IPR050921">
    <property type="entry name" value="T4SS_GSP_E_ATPase"/>
</dbReference>
<dbReference type="Gene3D" id="3.40.50.300">
    <property type="entry name" value="P-loop containing nucleotide triphosphate hydrolases"/>
    <property type="match status" value="1"/>
</dbReference>
<accession>A0ABT2UNI9</accession>
<evidence type="ECO:0000313" key="3">
    <source>
        <dbReference type="EMBL" id="MCU6796217.1"/>
    </source>
</evidence>
<comment type="caution">
    <text evidence="3">The sequence shown here is derived from an EMBL/GenBank/DDBJ whole genome shotgun (WGS) entry which is preliminary data.</text>
</comment>
<sequence length="552" mass="62817">MASQSRFHIGQFHTEPEIWEPTFSSSVEQTYTPPQLMSSGGKVLFEQACHTYKEMVGERFAGAMHQGLGNRNLAGAPDSDDAEAFVELENNAIIGVPETVTAIMEQIQSHVDRQGLHQLELPDYYMNLRRFAKEEQRCYGDVTHAMFHEIYGFKALACWQTYPDSYAAQIIGTSIWIHHHGRHERMPFQFASTQEVDKIIRALTRQKEDAIVNLYNTTLEVDLYTGERVTLTVKPDVRHDVITFRRFLIGRVTVGDLADTKRRTIPPEAVELLQGISKTHCNVIVIGPPGTGKSTTLKALISERENHYTGAIIEKHYELAASRDFPEKKLIERITHEGTFHHAMDQILRFDVDYAIIGEVRRVEAEGAMLACERLLKGFGSTFHTWKPETVPSQFARLLCSLNPGVRFEEEEKRVAENIDILIVQTQDTTRTRKRLKSVMELRYNRYTGEISTHELMHWNERTDTWTYRNDLSEGLRKEMHEVHPEWSERTFQALAALAAASPIAENEGIVVYNPVAANPLHRISVSMNLMAAAMSSNPVVSPTEHSTDEEV</sequence>
<reference evidence="3 4" key="1">
    <citation type="submission" date="2022-09" db="EMBL/GenBank/DDBJ databases">
        <authorList>
            <person name="Han X.L."/>
            <person name="Wang Q."/>
            <person name="Lu T."/>
        </authorList>
    </citation>
    <scope>NUCLEOTIDE SEQUENCE [LARGE SCALE GENOMIC DNA]</scope>
    <source>
        <strain evidence="3 4">WQ 127069</strain>
    </source>
</reference>
<feature type="domain" description="Bacterial type II secretion system protein E" evidence="2">
    <location>
        <begin position="265"/>
        <end position="386"/>
    </location>
</feature>
<organism evidence="3 4">
    <name type="scientific">Paenibacillus baimaensis</name>
    <dbReference type="NCBI Taxonomy" id="2982185"/>
    <lineage>
        <taxon>Bacteria</taxon>
        <taxon>Bacillati</taxon>
        <taxon>Bacillota</taxon>
        <taxon>Bacilli</taxon>
        <taxon>Bacillales</taxon>
        <taxon>Paenibacillaceae</taxon>
        <taxon>Paenibacillus</taxon>
    </lineage>
</organism>
<dbReference type="PANTHER" id="PTHR30486:SF6">
    <property type="entry name" value="TYPE IV PILUS RETRACTATION ATPASE PILT"/>
    <property type="match status" value="1"/>
</dbReference>